<dbReference type="PANTHER" id="PTHR42686:SF1">
    <property type="entry name" value="GH17980P-RELATED"/>
    <property type="match status" value="1"/>
</dbReference>
<reference evidence="2 3" key="1">
    <citation type="journal article" date="2007" name="Science">
        <title>Sea anemone genome reveals ancestral eumetazoan gene repertoire and genomic organization.</title>
        <authorList>
            <person name="Putnam N.H."/>
            <person name="Srivastava M."/>
            <person name="Hellsten U."/>
            <person name="Dirks B."/>
            <person name="Chapman J."/>
            <person name="Salamov A."/>
            <person name="Terry A."/>
            <person name="Shapiro H."/>
            <person name="Lindquist E."/>
            <person name="Kapitonov V.V."/>
            <person name="Jurka J."/>
            <person name="Genikhovich G."/>
            <person name="Grigoriev I.V."/>
            <person name="Lucas S.M."/>
            <person name="Steele R.E."/>
            <person name="Finnerty J.R."/>
            <person name="Technau U."/>
            <person name="Martindale M.Q."/>
            <person name="Rokhsar D.S."/>
        </authorList>
    </citation>
    <scope>NUCLEOTIDE SEQUENCE [LARGE SCALE GENOMIC DNA]</scope>
    <source>
        <strain evidence="3">CH2 X CH6</strain>
    </source>
</reference>
<dbReference type="STRING" id="45351.A7RXR1"/>
<dbReference type="PhylomeDB" id="A7RXR1"/>
<proteinExistence type="predicted"/>
<dbReference type="PRINTS" id="PR00069">
    <property type="entry name" value="ALDKETRDTASE"/>
</dbReference>
<dbReference type="InParanoid" id="A7RXR1"/>
<dbReference type="InterPro" id="IPR020471">
    <property type="entry name" value="AKR"/>
</dbReference>
<feature type="domain" description="NADP-dependent oxidoreductase" evidence="1">
    <location>
        <begin position="30"/>
        <end position="243"/>
    </location>
</feature>
<dbReference type="SUPFAM" id="SSF51430">
    <property type="entry name" value="NAD(P)-linked oxidoreductase"/>
    <property type="match status" value="1"/>
</dbReference>
<dbReference type="InterPro" id="IPR044479">
    <property type="entry name" value="LGALDH-like"/>
</dbReference>
<sequence>MDSFHFDSASLMRYRLLGKTGLQVSVLSFGSVFRETREEESIQVVHHALKSGINYIDTAPWYGHGKSEMVLGKALQGIPREAYILSTKVGRYLPEVDKMFDFSAERVLKSVDESLARLGLDYVDIIQVHDMEFAQSLDIIVKETLPALLKVKEQGKARFIGITGYPLENFRKVINSSQVPIDTVLTYCHCSMNDVSLLEYLQYFKEQEVGVINASPISMGLLSDRGPPDWHPANENTREKCREAALY</sequence>
<dbReference type="eggNOG" id="KOG1576">
    <property type="taxonomic scope" value="Eukaryota"/>
</dbReference>
<dbReference type="FunFam" id="3.20.20.100:FF:000011">
    <property type="entry name" value="Aldo/keto reductase"/>
    <property type="match status" value="1"/>
</dbReference>
<protein>
    <recommendedName>
        <fullName evidence="1">NADP-dependent oxidoreductase domain-containing protein</fullName>
    </recommendedName>
</protein>
<evidence type="ECO:0000313" key="3">
    <source>
        <dbReference type="Proteomes" id="UP000001593"/>
    </source>
</evidence>
<evidence type="ECO:0000313" key="2">
    <source>
        <dbReference type="EMBL" id="EDO43823.1"/>
    </source>
</evidence>
<dbReference type="InterPro" id="IPR036812">
    <property type="entry name" value="NAD(P)_OxRdtase_dom_sf"/>
</dbReference>
<dbReference type="PANTHER" id="PTHR42686">
    <property type="entry name" value="GH17980P-RELATED"/>
    <property type="match status" value="1"/>
</dbReference>
<dbReference type="Proteomes" id="UP000001593">
    <property type="component" value="Unassembled WGS sequence"/>
</dbReference>
<evidence type="ECO:0000259" key="1">
    <source>
        <dbReference type="Pfam" id="PF00248"/>
    </source>
</evidence>
<dbReference type="GO" id="GO:0016491">
    <property type="term" value="F:oxidoreductase activity"/>
    <property type="evidence" value="ECO:0000318"/>
    <property type="project" value="GO_Central"/>
</dbReference>
<dbReference type="CDD" id="cd19163">
    <property type="entry name" value="AKR_galDH"/>
    <property type="match status" value="1"/>
</dbReference>
<dbReference type="AlphaFoldDB" id="A7RXR1"/>
<accession>A7RXR1</accession>
<gene>
    <name evidence="2" type="ORF">NEMVEDRAFT_v1g163935</name>
</gene>
<dbReference type="OMA" id="DYDNMFD"/>
<dbReference type="GO" id="GO:0010349">
    <property type="term" value="F:L-galactose dehydrogenase activity"/>
    <property type="evidence" value="ECO:0007669"/>
    <property type="project" value="InterPro"/>
</dbReference>
<dbReference type="Pfam" id="PF00248">
    <property type="entry name" value="Aldo_ket_red"/>
    <property type="match status" value="1"/>
</dbReference>
<keyword evidence="3" id="KW-1185">Reference proteome</keyword>
<dbReference type="FunCoup" id="A7RXR1">
    <property type="interactions" value="67"/>
</dbReference>
<dbReference type="InterPro" id="IPR023210">
    <property type="entry name" value="NADP_OxRdtase_dom"/>
</dbReference>
<dbReference type="EMBL" id="DS469550">
    <property type="protein sequence ID" value="EDO43823.1"/>
    <property type="molecule type" value="Genomic_DNA"/>
</dbReference>
<organism evidence="2 3">
    <name type="scientific">Nematostella vectensis</name>
    <name type="common">Starlet sea anemone</name>
    <dbReference type="NCBI Taxonomy" id="45351"/>
    <lineage>
        <taxon>Eukaryota</taxon>
        <taxon>Metazoa</taxon>
        <taxon>Cnidaria</taxon>
        <taxon>Anthozoa</taxon>
        <taxon>Hexacorallia</taxon>
        <taxon>Actiniaria</taxon>
        <taxon>Edwardsiidae</taxon>
        <taxon>Nematostella</taxon>
    </lineage>
</organism>
<dbReference type="HOGENOM" id="CLU_023205_2_3_1"/>
<name>A7RXR1_NEMVE</name>
<dbReference type="Gene3D" id="3.20.20.100">
    <property type="entry name" value="NADP-dependent oxidoreductase domain"/>
    <property type="match status" value="1"/>
</dbReference>